<dbReference type="PROSITE" id="PS00455">
    <property type="entry name" value="AMP_BINDING"/>
    <property type="match status" value="1"/>
</dbReference>
<dbReference type="SUPFAM" id="SSF52777">
    <property type="entry name" value="CoA-dependent acyltransferases"/>
    <property type="match status" value="2"/>
</dbReference>
<evidence type="ECO:0000256" key="3">
    <source>
        <dbReference type="ARBA" id="ARBA00022450"/>
    </source>
</evidence>
<dbReference type="eggNOG" id="COG3319">
    <property type="taxonomic scope" value="Bacteria"/>
</dbReference>
<dbReference type="InterPro" id="IPR042099">
    <property type="entry name" value="ANL_N_sf"/>
</dbReference>
<evidence type="ECO:0000313" key="7">
    <source>
        <dbReference type="EMBL" id="CCG41205.1"/>
    </source>
</evidence>
<evidence type="ECO:0000256" key="5">
    <source>
        <dbReference type="ARBA" id="ARBA00022598"/>
    </source>
</evidence>
<keyword evidence="5" id="KW-0436">Ligase</keyword>
<evidence type="ECO:0000313" key="8">
    <source>
        <dbReference type="Proteomes" id="UP000004169"/>
    </source>
</evidence>
<dbReference type="Gene3D" id="3.40.50.150">
    <property type="entry name" value="Vaccinia Virus protein VP39"/>
    <property type="match status" value="1"/>
</dbReference>
<dbReference type="InterPro" id="IPR029058">
    <property type="entry name" value="AB_hydrolase_fold"/>
</dbReference>
<dbReference type="Gene3D" id="1.10.10.1830">
    <property type="entry name" value="Non-ribosomal peptide synthase, adenylation domain"/>
    <property type="match status" value="1"/>
</dbReference>
<dbReference type="Gene3D" id="3.30.300.30">
    <property type="match status" value="2"/>
</dbReference>
<comment type="caution">
    <text evidence="7">The sequence shown here is derived from an EMBL/GenBank/DDBJ whole genome shotgun (WGS) entry which is preliminary data.</text>
</comment>
<dbReference type="Pfam" id="PF00501">
    <property type="entry name" value="AMP-binding"/>
    <property type="match status" value="1"/>
</dbReference>
<evidence type="ECO:0000256" key="1">
    <source>
        <dbReference type="ARBA" id="ARBA00001957"/>
    </source>
</evidence>
<dbReference type="GO" id="GO:0016874">
    <property type="term" value="F:ligase activity"/>
    <property type="evidence" value="ECO:0007669"/>
    <property type="project" value="UniProtKB-KW"/>
</dbReference>
<dbReference type="Pfam" id="PF00550">
    <property type="entry name" value="PP-binding"/>
    <property type="match status" value="1"/>
</dbReference>
<dbReference type="NCBIfam" id="TIGR01733">
    <property type="entry name" value="AA-adenyl-dom"/>
    <property type="match status" value="1"/>
</dbReference>
<dbReference type="Pfam" id="PF00975">
    <property type="entry name" value="Thioesterase"/>
    <property type="match status" value="1"/>
</dbReference>
<dbReference type="InterPro" id="IPR009081">
    <property type="entry name" value="PP-bd_ACP"/>
</dbReference>
<dbReference type="InterPro" id="IPR057737">
    <property type="entry name" value="Condensation_MtbB-like"/>
</dbReference>
<dbReference type="FunFam" id="3.30.559.10:FF:000023">
    <property type="entry name" value="Non-ribosomal peptide synthetase"/>
    <property type="match status" value="1"/>
</dbReference>
<dbReference type="InterPro" id="IPR029063">
    <property type="entry name" value="SAM-dependent_MTases_sf"/>
</dbReference>
<dbReference type="InterPro" id="IPR020845">
    <property type="entry name" value="AMP-binding_CS"/>
</dbReference>
<dbReference type="SUPFAM" id="SSF56801">
    <property type="entry name" value="Acetyl-CoA synthetase-like"/>
    <property type="match status" value="1"/>
</dbReference>
<dbReference type="FunFam" id="3.40.50.12780:FF:000012">
    <property type="entry name" value="Non-ribosomal peptide synthetase"/>
    <property type="match status" value="1"/>
</dbReference>
<dbReference type="InterPro" id="IPR013217">
    <property type="entry name" value="Methyltransf_12"/>
</dbReference>
<evidence type="ECO:0000256" key="4">
    <source>
        <dbReference type="ARBA" id="ARBA00022553"/>
    </source>
</evidence>
<dbReference type="InterPro" id="IPR044894">
    <property type="entry name" value="TubC_N_sf"/>
</dbReference>
<dbReference type="InterPro" id="IPR000873">
    <property type="entry name" value="AMP-dep_synth/lig_dom"/>
</dbReference>
<dbReference type="STRING" id="1150626.PHAMO_270046"/>
<dbReference type="Pfam" id="PF00668">
    <property type="entry name" value="Condensation"/>
    <property type="match status" value="1"/>
</dbReference>
<dbReference type="GO" id="GO:0009403">
    <property type="term" value="P:toxin biosynthetic process"/>
    <property type="evidence" value="ECO:0007669"/>
    <property type="project" value="UniProtKB-ARBA"/>
</dbReference>
<protein>
    <submittedName>
        <fullName evidence="7">Pyochelin synthetase F</fullName>
    </submittedName>
</protein>
<dbReference type="SUPFAM" id="SSF53474">
    <property type="entry name" value="alpha/beta-Hydrolases"/>
    <property type="match status" value="1"/>
</dbReference>
<dbReference type="Gene3D" id="3.30.559.10">
    <property type="entry name" value="Chloramphenicol acetyltransferase-like domain"/>
    <property type="match status" value="1"/>
</dbReference>
<dbReference type="CDD" id="cd19535">
    <property type="entry name" value="Cyc_NRPS"/>
    <property type="match status" value="1"/>
</dbReference>
<keyword evidence="4" id="KW-0597">Phosphoprotein</keyword>
<proteinExistence type="predicted"/>
<organism evidence="7 8">
    <name type="scientific">Magnetospirillum molischianum DSM 120</name>
    <dbReference type="NCBI Taxonomy" id="1150626"/>
    <lineage>
        <taxon>Bacteria</taxon>
        <taxon>Pseudomonadati</taxon>
        <taxon>Pseudomonadota</taxon>
        <taxon>Alphaproteobacteria</taxon>
        <taxon>Rhodospirillales</taxon>
        <taxon>Rhodospirillaceae</taxon>
        <taxon>Magnetospirillum</taxon>
    </lineage>
</organism>
<dbReference type="Pfam" id="PF08242">
    <property type="entry name" value="Methyltransf_12"/>
    <property type="match status" value="1"/>
</dbReference>
<evidence type="ECO:0000259" key="6">
    <source>
        <dbReference type="PROSITE" id="PS50075"/>
    </source>
</evidence>
<dbReference type="SUPFAM" id="SSF53335">
    <property type="entry name" value="S-adenosyl-L-methionine-dependent methyltransferases"/>
    <property type="match status" value="1"/>
</dbReference>
<dbReference type="RefSeq" id="WP_002728105.1">
    <property type="nucleotide sequence ID" value="NZ_CAHP01000020.1"/>
</dbReference>
<feature type="domain" description="Carrier" evidence="6">
    <location>
        <begin position="1421"/>
        <end position="1502"/>
    </location>
</feature>
<dbReference type="InterPro" id="IPR010071">
    <property type="entry name" value="AA_adenyl_dom"/>
</dbReference>
<sequence>MNVAKLVGELETLGVDLWAEDGRLQFRAPKGLLTEERMALLRSHKGQILALLSADRDVTVISDPAGRHQPFPLTEVQTAYLLGRQDPFGHGGVACHGYLEAIYSAVAPERLEAAWNQLIARHDMLRAVIAADGHQRVLAEVPTYRLTVSDQRGVAASALAGDLTATRAAMDHRLYPTEVWPLFELRLTRTDDGDILHVSLDALIADWASAGILFTELTLILDDRGDELPQIEIGFRDYLLAERRLRDSTRFRRDRRYWLERLDDLPPAPDLPRATLTVPGPARFVRHHARLSEATWNSLRQHAAARGLTASIPVLAAYAAVLQRWSRRQRFSLNLTLLNRFPLHPQVNALVGDFTSVSLLAVEATAGRRFAEQAARLGERLFDDLDHRLFSGIEVMREMARRRGREAALMPVVFTSAIGLGARSESGPRFGHGLTQTPQVVLDCQVRDDADGLEINWDVRQGVFPAGMIEDMFAALGDLLAALAAGGEAWDAIEPVSLPSWQAAERVQVNATAAPLPDGMLHHGVLAQAVHSPEATAVIAPGGDLSYGALVRRAAGVAEVLRAKGCVPGRPVAIVMAKGVEQVVAAVGVLLAGAAYLPVEASQPRQRRDRMLANAGVQLVLTQSWLDVAETLPADIAAVAVDTLVPAAAAPPPADAGDPDRLAYVIYTSGSTGEPKGVMVSHRAALNTIADVNRRFGVTGADRMLGLAQLSFDLSVYDLFGVLGQGATLVLPDPDRRADPSHWAELIARHGVTLWNSVPAQIQMLTSYLESEPLSLPSLRLALLSGDWIPVTLPDQIRRLIPDLTLIGLGGATEAAIWSNYHPITTVDPTWTSVPYGLPLANQGFRILDEALRDAPVWVTGSLCISGQGLASGYWNDPVLTAERFFRHPVDGQLLYRTGDLGRYRPGGVLEFLGREDGQVKIRGHRVEVGEVEAALLTHPAVAATAVVATGGGSTERSLLGFVEPARRRPGEAEAERQDWLRLTPVVRRFAEDQMRGIEPARLADYFAALREAALTTMMAAFIARGLFSSPDASHDVEEILTRTGVAPRHHWLARRWLGLLAEAGWLTCDPTDGRHIRRHAPVDAETVAIAWTRVEQVGENNGLCTPAFVAYHRAHAERLHALLSGEQTPFDLLFPEGRQEVALALYRDDVISRHDNQAVAALVNRIAARHPRGTPLRLLEFGAGTGATTQAVIPVLEGYDAEYLFTDITPFFLAEARDQFRTHPWVRFGRVDLDGDLPTQGIAPHSADIVLCAGMLNSTTDSAAALQRIATTIAPGGWLILTEPVADLPHILLTQGFMMEPADGDHSHGGTKFLSLEQWRELISAAGGDLLLALPEEESPLAACGMRMLAARFKVERERISGTELASSLAARLPAHMVPAHFQPLDRLPLTGNGKIDRAALAGWSPAAALDPGTAEAEAGNEDPLTAKLCALWAEALGGGRLEPDDNIYDHGADSLILARVAGRLREEVAEAQGFAYDTLLRQMLNEPTVAALARALRSPTPEQRTKAADPAEAVTAAPATVGSNALLLPFGGGEGIARVMFHAALGTMDYFQHLGRSMAAQEIGPVIGVAVADSERYLAHAPAELIERVADDYAARLVEAGHTRFQLVGYCLGGLLATEVGRRLLERGLEVRDLTLVDSIPMFIDTDEELAFEAIFVPNLNLDPVAAVFGPEVAAADVYRAIEILMTRHNRRIPAGAMGRLDGDPGLAAVAAAARRQAARPQDERLAAYAQAMTTQAGVPVGPELVPALFRVCRHSMQAARFEPPPYLGDMTYLRCEEQQSFGITAGVGHLAVPFWERVCVGAFRVIDVPGNHFSVVEPPHVRVVTDHLAAALRGTS</sequence>
<comment type="pathway">
    <text evidence="2">Siderophore biosynthesis.</text>
</comment>
<dbReference type="PANTHER" id="PTHR45527:SF10">
    <property type="entry name" value="PYOCHELIN SYNTHASE PCHF"/>
    <property type="match status" value="1"/>
</dbReference>
<dbReference type="PROSITE" id="PS50075">
    <property type="entry name" value="CARRIER"/>
    <property type="match status" value="1"/>
</dbReference>
<comment type="cofactor">
    <cofactor evidence="1">
        <name>pantetheine 4'-phosphate</name>
        <dbReference type="ChEBI" id="CHEBI:47942"/>
    </cofactor>
</comment>
<reference evidence="7 8" key="1">
    <citation type="journal article" date="2012" name="J. Bacteriol.">
        <title>Draft Genome Sequence of the Purple Photosynthetic Bacterium Phaeospirillum molischianum DSM120, a Particularly Versatile Bacterium.</title>
        <authorList>
            <person name="Duquesne K."/>
            <person name="Prima V."/>
            <person name="Ji B."/>
            <person name="Rouy Z."/>
            <person name="Medigue C."/>
            <person name="Talla E."/>
            <person name="Sturgis J.N."/>
        </authorList>
    </citation>
    <scope>NUCLEOTIDE SEQUENCE [LARGE SCALE GENOMIC DNA]</scope>
    <source>
        <strain evidence="8">DSM120</strain>
    </source>
</reference>
<dbReference type="SUPFAM" id="SSF47336">
    <property type="entry name" value="ACP-like"/>
    <property type="match status" value="1"/>
</dbReference>
<dbReference type="OrthoDB" id="9770470at2"/>
<dbReference type="Pfam" id="PF18563">
    <property type="entry name" value="TubC_N"/>
    <property type="match status" value="1"/>
</dbReference>
<keyword evidence="3" id="KW-0596">Phosphopantetheine</keyword>
<dbReference type="InterPro" id="IPR036736">
    <property type="entry name" value="ACP-like_sf"/>
</dbReference>
<accession>H8FS67</accession>
<keyword evidence="8" id="KW-1185">Reference proteome</keyword>
<dbReference type="InterPro" id="IPR023213">
    <property type="entry name" value="CAT-like_dom_sf"/>
</dbReference>
<dbReference type="FunFam" id="3.30.559.30:FF:000006">
    <property type="entry name" value="Yersiniabactin polyketide/non-ribosomal peptide synthetase"/>
    <property type="match status" value="1"/>
</dbReference>
<dbReference type="GO" id="GO:0043041">
    <property type="term" value="P:amino acid activation for nonribosomal peptide biosynthetic process"/>
    <property type="evidence" value="ECO:0007669"/>
    <property type="project" value="TreeGrafter"/>
</dbReference>
<dbReference type="InterPro" id="IPR001031">
    <property type="entry name" value="Thioesterase"/>
</dbReference>
<dbReference type="CDD" id="cd02440">
    <property type="entry name" value="AdoMet_MTases"/>
    <property type="match status" value="1"/>
</dbReference>
<dbReference type="InterPro" id="IPR041464">
    <property type="entry name" value="TubC_N"/>
</dbReference>
<dbReference type="Gene3D" id="1.10.1200.10">
    <property type="entry name" value="ACP-like"/>
    <property type="match status" value="1"/>
</dbReference>
<dbReference type="EMBL" id="CAHP01000020">
    <property type="protein sequence ID" value="CCG41205.1"/>
    <property type="molecule type" value="Genomic_DNA"/>
</dbReference>
<gene>
    <name evidence="7" type="ORF">PHAMO_270046</name>
</gene>
<evidence type="ECO:0000256" key="2">
    <source>
        <dbReference type="ARBA" id="ARBA00004924"/>
    </source>
</evidence>
<dbReference type="GO" id="GO:0005737">
    <property type="term" value="C:cytoplasm"/>
    <property type="evidence" value="ECO:0007669"/>
    <property type="project" value="TreeGrafter"/>
</dbReference>
<name>H8FS67_MAGML</name>
<dbReference type="Gene3D" id="3.40.50.1820">
    <property type="entry name" value="alpha/beta hydrolase"/>
    <property type="match status" value="1"/>
</dbReference>
<dbReference type="Gene3D" id="3.30.559.30">
    <property type="entry name" value="Nonribosomal peptide synthetase, condensation domain"/>
    <property type="match status" value="1"/>
</dbReference>
<dbReference type="InterPro" id="IPR045851">
    <property type="entry name" value="AMP-bd_C_sf"/>
</dbReference>
<dbReference type="GO" id="GO:0031177">
    <property type="term" value="F:phosphopantetheine binding"/>
    <property type="evidence" value="ECO:0007669"/>
    <property type="project" value="TreeGrafter"/>
</dbReference>
<dbReference type="InterPro" id="IPR001242">
    <property type="entry name" value="Condensation_dom"/>
</dbReference>
<dbReference type="Gene3D" id="3.40.50.12780">
    <property type="entry name" value="N-terminal domain of ligase-like"/>
    <property type="match status" value="1"/>
</dbReference>
<dbReference type="Proteomes" id="UP000004169">
    <property type="component" value="Unassembled WGS sequence"/>
</dbReference>
<dbReference type="PANTHER" id="PTHR45527">
    <property type="entry name" value="NONRIBOSOMAL PEPTIDE SYNTHETASE"/>
    <property type="match status" value="1"/>
</dbReference>
<dbReference type="eggNOG" id="COG1020">
    <property type="taxonomic scope" value="Bacteria"/>
</dbReference>